<evidence type="ECO:0000313" key="6">
    <source>
        <dbReference type="Proteomes" id="UP000663832"/>
    </source>
</evidence>
<feature type="domain" description="Complex 1 LYR protein" evidence="2">
    <location>
        <begin position="8"/>
        <end position="63"/>
    </location>
</feature>
<dbReference type="EMBL" id="CAJNOI010000018">
    <property type="protein sequence ID" value="CAF0824227.1"/>
    <property type="molecule type" value="Genomic_DNA"/>
</dbReference>
<evidence type="ECO:0000256" key="1">
    <source>
        <dbReference type="ARBA" id="ARBA00009508"/>
    </source>
</evidence>
<keyword evidence="6" id="KW-1185">Reference proteome</keyword>
<dbReference type="PANTHER" id="PTHR13166">
    <property type="entry name" value="PROTEIN C6ORF149"/>
    <property type="match status" value="1"/>
</dbReference>
<evidence type="ECO:0000313" key="4">
    <source>
        <dbReference type="EMBL" id="CAF1008112.1"/>
    </source>
</evidence>
<organism evidence="3 7">
    <name type="scientific">Adineta steineri</name>
    <dbReference type="NCBI Taxonomy" id="433720"/>
    <lineage>
        <taxon>Eukaryota</taxon>
        <taxon>Metazoa</taxon>
        <taxon>Spiralia</taxon>
        <taxon>Gnathifera</taxon>
        <taxon>Rotifera</taxon>
        <taxon>Eurotatoria</taxon>
        <taxon>Bdelloidea</taxon>
        <taxon>Adinetida</taxon>
        <taxon>Adinetidae</taxon>
        <taxon>Adineta</taxon>
    </lineage>
</organism>
<dbReference type="Proteomes" id="UP000663877">
    <property type="component" value="Unassembled WGS sequence"/>
</dbReference>
<protein>
    <recommendedName>
        <fullName evidence="2">Complex 1 LYR protein domain-containing protein</fullName>
    </recommendedName>
</protein>
<name>A0A813U610_9BILA</name>
<proteinExistence type="inferred from homology"/>
<accession>A0A813U610</accession>
<dbReference type="InterPro" id="IPR051522">
    <property type="entry name" value="ISC_assembly_LYR"/>
</dbReference>
<comment type="caution">
    <text evidence="3">The sequence shown here is derived from an EMBL/GenBank/DDBJ whole genome shotgun (WGS) entry which is preliminary data.</text>
</comment>
<dbReference type="GO" id="GO:1990221">
    <property type="term" value="C:L-cysteine desulfurase complex"/>
    <property type="evidence" value="ECO:0007669"/>
    <property type="project" value="TreeGrafter"/>
</dbReference>
<dbReference type="Proteomes" id="UP000663832">
    <property type="component" value="Unassembled WGS sequence"/>
</dbReference>
<dbReference type="InterPro" id="IPR008011">
    <property type="entry name" value="Complex1_LYR_dom"/>
</dbReference>
<reference evidence="3" key="1">
    <citation type="submission" date="2021-02" db="EMBL/GenBank/DDBJ databases">
        <authorList>
            <person name="Nowell W R."/>
        </authorList>
    </citation>
    <scope>NUCLEOTIDE SEQUENCE</scope>
</reference>
<dbReference type="GO" id="GO:0005739">
    <property type="term" value="C:mitochondrion"/>
    <property type="evidence" value="ECO:0007669"/>
    <property type="project" value="TreeGrafter"/>
</dbReference>
<dbReference type="OrthoDB" id="275715at2759"/>
<evidence type="ECO:0000313" key="5">
    <source>
        <dbReference type="EMBL" id="CAF1017407.1"/>
    </source>
</evidence>
<dbReference type="PANTHER" id="PTHR13166:SF7">
    <property type="entry name" value="LYR MOTIF-CONTAINING PROTEIN 4"/>
    <property type="match status" value="1"/>
</dbReference>
<sequence>MNSAKQPAIILYRQLLRECHKFSLYNYRDYFLRRVREEFHQNRNVKDSSKTAELLKRGQENLEIIRRQVIIGNLYTPHQRSICDNHEHSFIASR</sequence>
<evidence type="ECO:0000259" key="2">
    <source>
        <dbReference type="Pfam" id="PF05347"/>
    </source>
</evidence>
<dbReference type="Pfam" id="PF05347">
    <property type="entry name" value="Complex1_LYR"/>
    <property type="match status" value="1"/>
</dbReference>
<dbReference type="CDD" id="cd20264">
    <property type="entry name" value="Complex1_LYR_LYRM4"/>
    <property type="match status" value="1"/>
</dbReference>
<comment type="similarity">
    <text evidence="1">Belongs to the complex I LYR family.</text>
</comment>
<evidence type="ECO:0000313" key="3">
    <source>
        <dbReference type="EMBL" id="CAF0824227.1"/>
    </source>
</evidence>
<dbReference type="EMBL" id="CAJNOM010000083">
    <property type="protein sequence ID" value="CAF1008112.1"/>
    <property type="molecule type" value="Genomic_DNA"/>
</dbReference>
<dbReference type="GO" id="GO:0016226">
    <property type="term" value="P:iron-sulfur cluster assembly"/>
    <property type="evidence" value="ECO:0007669"/>
    <property type="project" value="InterPro"/>
</dbReference>
<evidence type="ECO:0000313" key="7">
    <source>
        <dbReference type="Proteomes" id="UP000663877"/>
    </source>
</evidence>
<gene>
    <name evidence="3" type="ORF">BJG266_LOCUS6436</name>
    <name evidence="4" type="ORF">QVE165_LOCUS15309</name>
    <name evidence="5" type="ORF">QVE165_LOCUS15803</name>
</gene>
<dbReference type="EMBL" id="CAJNOM010000087">
    <property type="protein sequence ID" value="CAF1017407.1"/>
    <property type="molecule type" value="Genomic_DNA"/>
</dbReference>
<dbReference type="InterPro" id="IPR045297">
    <property type="entry name" value="Complex1_LYR_LYRM4"/>
</dbReference>
<dbReference type="AlphaFoldDB" id="A0A813U610"/>